<keyword evidence="3" id="KW-0472">Membrane</keyword>
<evidence type="ECO:0000313" key="4">
    <source>
        <dbReference type="EMBL" id="KAB5592643.1"/>
    </source>
</evidence>
<feature type="compositionally biased region" description="Polar residues" evidence="2">
    <location>
        <begin position="1"/>
        <end position="12"/>
    </location>
</feature>
<evidence type="ECO:0000256" key="2">
    <source>
        <dbReference type="SAM" id="MobiDB-lite"/>
    </source>
</evidence>
<evidence type="ECO:0000313" key="5">
    <source>
        <dbReference type="Proteomes" id="UP000383932"/>
    </source>
</evidence>
<dbReference type="AlphaFoldDB" id="A0A5N5QM62"/>
<dbReference type="EMBL" id="SSOP01000058">
    <property type="protein sequence ID" value="KAB5592643.1"/>
    <property type="molecule type" value="Genomic_DNA"/>
</dbReference>
<keyword evidence="1" id="KW-0175">Coiled coil</keyword>
<sequence length="476" mass="51931">MSTTSTTLQPSITLRRRTNPLESAFVMSKNLGSHSRLPSPPEDDIDDSSDDTVTAAGRHHSTRSEGSTKGQFAAGSGVVGSDYITNGHHSPLPSITSRLAQAPTTPQSQSSAYTQARTRPSESSASDSDSDLGLNETTHSVAASTSWADLPLLITLVPPYGTSTNSSKALPWDIYLASLPLHHSQNERSVSHTHKELRKTRIAALLLCVVTPFLGATLLRLGASLLYPNSLSWFSTSLFVLAAGVRPWRHLTHLVLTRTDALHLAAHRPSHLRSALLAPRLEAQVKHREREREAQRVESLQAEIAQLRAEVSVLTERAHRMTRHLKQFERDFSQRSGTIEGRVEVLERYGSGAGGSGMDLVWRGTGKIVKGVVCTAFPFMESWFEDQDGIGRKCRARGKAAKRLRGVNNLPPVPEVDETKVHGLNTGNQNLAGAHVSSKHEREQVGGVGVRVASAMTWPLRFMREVVVGGFKIVRG</sequence>
<evidence type="ECO:0000256" key="1">
    <source>
        <dbReference type="SAM" id="Coils"/>
    </source>
</evidence>
<accession>A0A5N5QM62</accession>
<keyword evidence="3" id="KW-1133">Transmembrane helix</keyword>
<proteinExistence type="predicted"/>
<keyword evidence="5" id="KW-1185">Reference proteome</keyword>
<evidence type="ECO:0008006" key="6">
    <source>
        <dbReference type="Google" id="ProtNLM"/>
    </source>
</evidence>
<dbReference type="Proteomes" id="UP000383932">
    <property type="component" value="Unassembled WGS sequence"/>
</dbReference>
<feature type="transmembrane region" description="Helical" evidence="3">
    <location>
        <begin position="202"/>
        <end position="219"/>
    </location>
</feature>
<feature type="region of interest" description="Disordered" evidence="2">
    <location>
        <begin position="1"/>
        <end position="135"/>
    </location>
</feature>
<name>A0A5N5QM62_9AGAM</name>
<feature type="coiled-coil region" evidence="1">
    <location>
        <begin position="283"/>
        <end position="317"/>
    </location>
</feature>
<gene>
    <name evidence="4" type="ORF">CTheo_3907</name>
</gene>
<keyword evidence="3" id="KW-0812">Transmembrane</keyword>
<evidence type="ECO:0000256" key="3">
    <source>
        <dbReference type="SAM" id="Phobius"/>
    </source>
</evidence>
<protein>
    <recommendedName>
        <fullName evidence="6">Transmembrane protein</fullName>
    </recommendedName>
</protein>
<feature type="compositionally biased region" description="Acidic residues" evidence="2">
    <location>
        <begin position="41"/>
        <end position="50"/>
    </location>
</feature>
<feature type="compositionally biased region" description="Polar residues" evidence="2">
    <location>
        <begin position="83"/>
        <end position="118"/>
    </location>
</feature>
<organism evidence="4 5">
    <name type="scientific">Ceratobasidium theobromae</name>
    <dbReference type="NCBI Taxonomy" id="1582974"/>
    <lineage>
        <taxon>Eukaryota</taxon>
        <taxon>Fungi</taxon>
        <taxon>Dikarya</taxon>
        <taxon>Basidiomycota</taxon>
        <taxon>Agaricomycotina</taxon>
        <taxon>Agaricomycetes</taxon>
        <taxon>Cantharellales</taxon>
        <taxon>Ceratobasidiaceae</taxon>
        <taxon>Ceratobasidium</taxon>
    </lineage>
</organism>
<comment type="caution">
    <text evidence="4">The sequence shown here is derived from an EMBL/GenBank/DDBJ whole genome shotgun (WGS) entry which is preliminary data.</text>
</comment>
<dbReference type="OrthoDB" id="10263751at2759"/>
<reference evidence="4 5" key="1">
    <citation type="journal article" date="2019" name="Fungal Biol. Biotechnol.">
        <title>Draft genome sequence of fastidious pathogen Ceratobasidium theobromae, which causes vascular-streak dieback in Theobroma cacao.</title>
        <authorList>
            <person name="Ali S.S."/>
            <person name="Asman A."/>
            <person name="Shao J."/>
            <person name="Firmansyah A.P."/>
            <person name="Susilo A.W."/>
            <person name="Rosmana A."/>
            <person name="McMahon P."/>
            <person name="Junaid M."/>
            <person name="Guest D."/>
            <person name="Kheng T.Y."/>
            <person name="Meinhardt L.W."/>
            <person name="Bailey B.A."/>
        </authorList>
    </citation>
    <scope>NUCLEOTIDE SEQUENCE [LARGE SCALE GENOMIC DNA]</scope>
    <source>
        <strain evidence="4 5">CT2</strain>
    </source>
</reference>